<dbReference type="Gene3D" id="3.40.50.80">
    <property type="entry name" value="Nucleotide-binding domain of ferredoxin-NADP reductase (FNR) module"/>
    <property type="match status" value="1"/>
</dbReference>
<keyword evidence="3" id="KW-0479">Metal-binding</keyword>
<dbReference type="RefSeq" id="WP_120368679.1">
    <property type="nucleotide sequence ID" value="NZ_RAXU01000001.1"/>
</dbReference>
<evidence type="ECO:0000256" key="1">
    <source>
        <dbReference type="ARBA" id="ARBA00022630"/>
    </source>
</evidence>
<dbReference type="SUPFAM" id="SSF63380">
    <property type="entry name" value="Riboflavin synthase domain-like"/>
    <property type="match status" value="1"/>
</dbReference>
<dbReference type="Gene3D" id="3.10.20.30">
    <property type="match status" value="1"/>
</dbReference>
<dbReference type="InterPro" id="IPR050415">
    <property type="entry name" value="MRET"/>
</dbReference>
<dbReference type="PANTHER" id="PTHR47354">
    <property type="entry name" value="NADH OXIDOREDUCTASE HCR"/>
    <property type="match status" value="1"/>
</dbReference>
<evidence type="ECO:0000256" key="2">
    <source>
        <dbReference type="ARBA" id="ARBA00022714"/>
    </source>
</evidence>
<evidence type="ECO:0000256" key="5">
    <source>
        <dbReference type="ARBA" id="ARBA00023004"/>
    </source>
</evidence>
<dbReference type="SUPFAM" id="SSF54292">
    <property type="entry name" value="2Fe-2S ferredoxin-like"/>
    <property type="match status" value="1"/>
</dbReference>
<keyword evidence="10" id="KW-1185">Reference proteome</keyword>
<proteinExistence type="predicted"/>
<dbReference type="PRINTS" id="PR00409">
    <property type="entry name" value="PHDIOXRDTASE"/>
</dbReference>
<organism evidence="9 10">
    <name type="scientific">Acinetobacter guerrae</name>
    <dbReference type="NCBI Taxonomy" id="1843371"/>
    <lineage>
        <taxon>Bacteria</taxon>
        <taxon>Pseudomonadati</taxon>
        <taxon>Pseudomonadota</taxon>
        <taxon>Gammaproteobacteria</taxon>
        <taxon>Moraxellales</taxon>
        <taxon>Moraxellaceae</taxon>
        <taxon>Acinetobacter</taxon>
    </lineage>
</organism>
<comment type="caution">
    <text evidence="9">The sequence shown here is derived from an EMBL/GenBank/DDBJ whole genome shotgun (WGS) entry which is preliminary data.</text>
</comment>
<accession>A0A3A8ERU8</accession>
<dbReference type="InterPro" id="IPR036010">
    <property type="entry name" value="2Fe-2S_ferredoxin-like_sf"/>
</dbReference>
<evidence type="ECO:0000259" key="7">
    <source>
        <dbReference type="PROSITE" id="PS51085"/>
    </source>
</evidence>
<dbReference type="GO" id="GO:0051537">
    <property type="term" value="F:2 iron, 2 sulfur cluster binding"/>
    <property type="evidence" value="ECO:0007669"/>
    <property type="project" value="UniProtKB-KW"/>
</dbReference>
<dbReference type="GO" id="GO:0016491">
    <property type="term" value="F:oxidoreductase activity"/>
    <property type="evidence" value="ECO:0007669"/>
    <property type="project" value="UniProtKB-KW"/>
</dbReference>
<dbReference type="EMBL" id="RAXU01000001">
    <property type="protein sequence ID" value="RKG36206.1"/>
    <property type="molecule type" value="Genomic_DNA"/>
</dbReference>
<keyword evidence="5" id="KW-0408">Iron</keyword>
<feature type="domain" description="FAD-binding FR-type" evidence="8">
    <location>
        <begin position="1"/>
        <end position="100"/>
    </location>
</feature>
<dbReference type="PANTHER" id="PTHR47354:SF1">
    <property type="entry name" value="CARNITINE MONOOXYGENASE REDUCTASE SUBUNIT"/>
    <property type="match status" value="1"/>
</dbReference>
<dbReference type="Proteomes" id="UP000269001">
    <property type="component" value="Unassembled WGS sequence"/>
</dbReference>
<sequence length="315" mass="35572">MDVIINKIHQLTSNIRAFELVSANRTALPIFEAGSHIDVHLKNGLIRQYSLSNCCSETHRYVIGVLHDAHSRGGSRCIHTEYQEGDRLTIGEPRNLFEIHPETEQAILFAGGIGITPILSMAYRLKYQKIPFELHYFVRSHEMIAFYGNLTEHFPNQIHFHIQDQPETQCNMQGVLKEVSTQRHLYVCGPTGFMQFVMDSAAQSGWSTEQLHQEHFVAQQINQSENEAFTIEVVGSDRKIEVHPHQTATQALLENGFDVPISCEQGICGTCITRVVAGTPDHRDVFMTESEHALNDQFTPCCSRAKTKTLVIELA</sequence>
<dbReference type="GO" id="GO:0046872">
    <property type="term" value="F:metal ion binding"/>
    <property type="evidence" value="ECO:0007669"/>
    <property type="project" value="UniProtKB-KW"/>
</dbReference>
<keyword evidence="4" id="KW-0560">Oxidoreductase</keyword>
<evidence type="ECO:0000256" key="3">
    <source>
        <dbReference type="ARBA" id="ARBA00022723"/>
    </source>
</evidence>
<dbReference type="Pfam" id="PF00111">
    <property type="entry name" value="Fer2"/>
    <property type="match status" value="1"/>
</dbReference>
<dbReference type="InterPro" id="IPR001041">
    <property type="entry name" value="2Fe-2S_ferredoxin-type"/>
</dbReference>
<dbReference type="SUPFAM" id="SSF52343">
    <property type="entry name" value="Ferredoxin reductase-like, C-terminal NADP-linked domain"/>
    <property type="match status" value="1"/>
</dbReference>
<evidence type="ECO:0000259" key="8">
    <source>
        <dbReference type="PROSITE" id="PS51384"/>
    </source>
</evidence>
<dbReference type="PROSITE" id="PS00197">
    <property type="entry name" value="2FE2S_FER_1"/>
    <property type="match status" value="1"/>
</dbReference>
<keyword evidence="1" id="KW-0285">Flavoprotein</keyword>
<dbReference type="CDD" id="cd00207">
    <property type="entry name" value="fer2"/>
    <property type="match status" value="1"/>
</dbReference>
<dbReference type="InterPro" id="IPR039261">
    <property type="entry name" value="FNR_nucleotide-bd"/>
</dbReference>
<name>A0A3A8ERU8_9GAMM</name>
<evidence type="ECO:0000313" key="10">
    <source>
        <dbReference type="Proteomes" id="UP000269001"/>
    </source>
</evidence>
<evidence type="ECO:0000256" key="4">
    <source>
        <dbReference type="ARBA" id="ARBA00023002"/>
    </source>
</evidence>
<dbReference type="CDD" id="cd06185">
    <property type="entry name" value="PDR_like"/>
    <property type="match status" value="1"/>
</dbReference>
<dbReference type="Gene3D" id="2.40.30.10">
    <property type="entry name" value="Translation factors"/>
    <property type="match status" value="1"/>
</dbReference>
<dbReference type="AlphaFoldDB" id="A0A3A8ERU8"/>
<gene>
    <name evidence="9" type="ORF">D7V21_01015</name>
</gene>
<dbReference type="InterPro" id="IPR012675">
    <property type="entry name" value="Beta-grasp_dom_sf"/>
</dbReference>
<dbReference type="InterPro" id="IPR017938">
    <property type="entry name" value="Riboflavin_synthase-like_b-brl"/>
</dbReference>
<protein>
    <submittedName>
        <fullName evidence="9">Oxidoreductase</fullName>
    </submittedName>
</protein>
<keyword evidence="2" id="KW-0001">2Fe-2S</keyword>
<reference evidence="9 10" key="1">
    <citation type="submission" date="2018-09" db="EMBL/GenBank/DDBJ databases">
        <title>The draft genome of Acinetobacter spp. strains.</title>
        <authorList>
            <person name="Qin J."/>
            <person name="Feng Y."/>
            <person name="Zong Z."/>
        </authorList>
    </citation>
    <scope>NUCLEOTIDE SEQUENCE [LARGE SCALE GENOMIC DNA]</scope>
    <source>
        <strain evidence="9 10">WCHAc060096</strain>
    </source>
</reference>
<evidence type="ECO:0000256" key="6">
    <source>
        <dbReference type="ARBA" id="ARBA00023014"/>
    </source>
</evidence>
<dbReference type="InterPro" id="IPR006058">
    <property type="entry name" value="2Fe2S_fd_BS"/>
</dbReference>
<dbReference type="PROSITE" id="PS51384">
    <property type="entry name" value="FAD_FR"/>
    <property type="match status" value="1"/>
</dbReference>
<dbReference type="PROSITE" id="PS51085">
    <property type="entry name" value="2FE2S_FER_2"/>
    <property type="match status" value="1"/>
</dbReference>
<feature type="domain" description="2Fe-2S ferredoxin-type" evidence="7">
    <location>
        <begin position="229"/>
        <end position="315"/>
    </location>
</feature>
<keyword evidence="6" id="KW-0411">Iron-sulfur</keyword>
<dbReference type="InterPro" id="IPR017927">
    <property type="entry name" value="FAD-bd_FR_type"/>
</dbReference>
<evidence type="ECO:0000313" key="9">
    <source>
        <dbReference type="EMBL" id="RKG36206.1"/>
    </source>
</evidence>